<evidence type="ECO:0000256" key="2">
    <source>
        <dbReference type="SAM" id="MobiDB-lite"/>
    </source>
</evidence>
<sequence length="355" mass="40047">MDVRIMNLQLKDEATVIISADEQARRLVSAAIKRGATRIISRFERKEQRLRRYMAQQLQVKQIEITRLHENAREFVRRAEDRAVNAEREVMHMRSEMDKLRVELENTHQELHRSRSRATSAEKERDELVVKIAAQDTELANMTKTLAWLQSSQAAGPSWSQDKTDDVGIIPGILSDPSRSSFQLVEDGLVASGLYYVEAPHSDHDDAFMAQYYLGSPAHEQISDSAVVEISASPSASIPSSIIVLPEGPPSSGVHSPFAPSLIPDIPSPHFEPEDHEPHHKDSPQNAHPPMRLPRGPVIRIPAMKRQLIIHAPAPAPDYRRRYIKPRTTPLDAEEKANGTVFFKRRNVDCPTREP</sequence>
<feature type="coiled-coil region" evidence="1">
    <location>
        <begin position="69"/>
        <end position="124"/>
    </location>
</feature>
<dbReference type="OrthoDB" id="10550639at2759"/>
<protein>
    <submittedName>
        <fullName evidence="3">Uncharacterized protein</fullName>
    </submittedName>
</protein>
<keyword evidence="4" id="KW-1185">Reference proteome</keyword>
<organism evidence="3 4">
    <name type="scientific">Obba rivulosa</name>
    <dbReference type="NCBI Taxonomy" id="1052685"/>
    <lineage>
        <taxon>Eukaryota</taxon>
        <taxon>Fungi</taxon>
        <taxon>Dikarya</taxon>
        <taxon>Basidiomycota</taxon>
        <taxon>Agaricomycotina</taxon>
        <taxon>Agaricomycetes</taxon>
        <taxon>Polyporales</taxon>
        <taxon>Gelatoporiaceae</taxon>
        <taxon>Obba</taxon>
    </lineage>
</organism>
<accession>A0A8E2AZ16</accession>
<feature type="region of interest" description="Disordered" evidence="2">
    <location>
        <begin position="249"/>
        <end position="295"/>
    </location>
</feature>
<dbReference type="AlphaFoldDB" id="A0A8E2AZ16"/>
<reference evidence="3 4" key="1">
    <citation type="submission" date="2016-07" db="EMBL/GenBank/DDBJ databases">
        <title>Draft genome of the white-rot fungus Obba rivulosa 3A-2.</title>
        <authorList>
            <consortium name="DOE Joint Genome Institute"/>
            <person name="Miettinen O."/>
            <person name="Riley R."/>
            <person name="Acob R."/>
            <person name="Barry K."/>
            <person name="Cullen D."/>
            <person name="De Vries R."/>
            <person name="Hainaut M."/>
            <person name="Hatakka A."/>
            <person name="Henrissat B."/>
            <person name="Hilden K."/>
            <person name="Kuo R."/>
            <person name="Labutti K."/>
            <person name="Lipzen A."/>
            <person name="Makela M.R."/>
            <person name="Sandor L."/>
            <person name="Spatafora J.W."/>
            <person name="Grigoriev I.V."/>
            <person name="Hibbett D.S."/>
        </authorList>
    </citation>
    <scope>NUCLEOTIDE SEQUENCE [LARGE SCALE GENOMIC DNA]</scope>
    <source>
        <strain evidence="3 4">3A-2</strain>
    </source>
</reference>
<keyword evidence="1" id="KW-0175">Coiled coil</keyword>
<feature type="compositionally biased region" description="Basic and acidic residues" evidence="2">
    <location>
        <begin position="271"/>
        <end position="283"/>
    </location>
</feature>
<evidence type="ECO:0000313" key="4">
    <source>
        <dbReference type="Proteomes" id="UP000250043"/>
    </source>
</evidence>
<name>A0A8E2AZ16_9APHY</name>
<gene>
    <name evidence="3" type="ORF">OBBRIDRAFT_888554</name>
</gene>
<dbReference type="EMBL" id="KV722432">
    <property type="protein sequence ID" value="OCH89212.1"/>
    <property type="molecule type" value="Genomic_DNA"/>
</dbReference>
<proteinExistence type="predicted"/>
<dbReference type="Proteomes" id="UP000250043">
    <property type="component" value="Unassembled WGS sequence"/>
</dbReference>
<evidence type="ECO:0000313" key="3">
    <source>
        <dbReference type="EMBL" id="OCH89212.1"/>
    </source>
</evidence>
<evidence type="ECO:0000256" key="1">
    <source>
        <dbReference type="SAM" id="Coils"/>
    </source>
</evidence>